<dbReference type="Gene3D" id="3.50.50.60">
    <property type="entry name" value="FAD/NAD(P)-binding domain"/>
    <property type="match status" value="2"/>
</dbReference>
<dbReference type="AlphaFoldDB" id="A0A517PMP9"/>
<dbReference type="GO" id="GO:0016491">
    <property type="term" value="F:oxidoreductase activity"/>
    <property type="evidence" value="ECO:0007669"/>
    <property type="project" value="UniProtKB-KW"/>
</dbReference>
<dbReference type="PANTHER" id="PTHR10668">
    <property type="entry name" value="PHYTOENE DEHYDROGENASE"/>
    <property type="match status" value="1"/>
</dbReference>
<dbReference type="InterPro" id="IPR036188">
    <property type="entry name" value="FAD/NAD-bd_sf"/>
</dbReference>
<evidence type="ECO:0000256" key="3">
    <source>
        <dbReference type="ARBA" id="ARBA00040298"/>
    </source>
</evidence>
<dbReference type="Pfam" id="PF13450">
    <property type="entry name" value="NAD_binding_8"/>
    <property type="match status" value="1"/>
</dbReference>
<dbReference type="RefSeq" id="WP_145183783.1">
    <property type="nucleotide sequence ID" value="NZ_CP036266.1"/>
</dbReference>
<proteinExistence type="predicted"/>
<dbReference type="EMBL" id="CP036266">
    <property type="protein sequence ID" value="QDT20656.1"/>
    <property type="molecule type" value="Genomic_DNA"/>
</dbReference>
<organism evidence="5 6">
    <name type="scientific">Gimesia chilikensis</name>
    <dbReference type="NCBI Taxonomy" id="2605989"/>
    <lineage>
        <taxon>Bacteria</taxon>
        <taxon>Pseudomonadati</taxon>
        <taxon>Planctomycetota</taxon>
        <taxon>Planctomycetia</taxon>
        <taxon>Planctomycetales</taxon>
        <taxon>Planctomycetaceae</taxon>
        <taxon>Gimesia</taxon>
    </lineage>
</organism>
<evidence type="ECO:0000313" key="6">
    <source>
        <dbReference type="Proteomes" id="UP000320421"/>
    </source>
</evidence>
<keyword evidence="5" id="KW-0560">Oxidoreductase</keyword>
<dbReference type="Proteomes" id="UP000320421">
    <property type="component" value="Chromosome"/>
</dbReference>
<comment type="subunit">
    <text evidence="2">Interacts with COX5B; this interaction may contribute to localize PYROXD2 to the inner face of the inner mitochondrial membrane.</text>
</comment>
<keyword evidence="6" id="KW-1185">Reference proteome</keyword>
<evidence type="ECO:0000313" key="5">
    <source>
        <dbReference type="EMBL" id="QDT20656.1"/>
    </source>
</evidence>
<evidence type="ECO:0000256" key="2">
    <source>
        <dbReference type="ARBA" id="ARBA00038825"/>
    </source>
</evidence>
<protein>
    <recommendedName>
        <fullName evidence="3">Pyridine nucleotide-disulfide oxidoreductase domain-containing protein 2</fullName>
    </recommendedName>
</protein>
<evidence type="ECO:0000259" key="4">
    <source>
        <dbReference type="Pfam" id="PF01593"/>
    </source>
</evidence>
<dbReference type="OrthoDB" id="9814556at2"/>
<dbReference type="SUPFAM" id="SSF51905">
    <property type="entry name" value="FAD/NAD(P)-binding domain"/>
    <property type="match status" value="1"/>
</dbReference>
<gene>
    <name evidence="5" type="primary">carA2</name>
    <name evidence="5" type="ORF">HG66A1_24440</name>
</gene>
<reference evidence="5 6" key="1">
    <citation type="submission" date="2019-02" db="EMBL/GenBank/DDBJ databases">
        <title>Deep-cultivation of Planctomycetes and their phenomic and genomic characterization uncovers novel biology.</title>
        <authorList>
            <person name="Wiegand S."/>
            <person name="Jogler M."/>
            <person name="Boedeker C."/>
            <person name="Pinto D."/>
            <person name="Vollmers J."/>
            <person name="Rivas-Marin E."/>
            <person name="Kohn T."/>
            <person name="Peeters S.H."/>
            <person name="Heuer A."/>
            <person name="Rast P."/>
            <person name="Oberbeckmann S."/>
            <person name="Bunk B."/>
            <person name="Jeske O."/>
            <person name="Meyerdierks A."/>
            <person name="Storesund J.E."/>
            <person name="Kallscheuer N."/>
            <person name="Luecker S."/>
            <person name="Lage O.M."/>
            <person name="Pohl T."/>
            <person name="Merkel B.J."/>
            <person name="Hornburger P."/>
            <person name="Mueller R.-W."/>
            <person name="Bruemmer F."/>
            <person name="Labrenz M."/>
            <person name="Spormann A.M."/>
            <person name="Op den Camp H."/>
            <person name="Overmann J."/>
            <person name="Amann R."/>
            <person name="Jetten M.S.M."/>
            <person name="Mascher T."/>
            <person name="Medema M.H."/>
            <person name="Devos D.P."/>
            <person name="Kaster A.-K."/>
            <person name="Ovreas L."/>
            <person name="Rohde M."/>
            <person name="Galperin M.Y."/>
            <person name="Jogler C."/>
        </authorList>
    </citation>
    <scope>NUCLEOTIDE SEQUENCE [LARGE SCALE GENOMIC DNA]</scope>
    <source>
        <strain evidence="5 6">HG66A1</strain>
    </source>
</reference>
<dbReference type="InterPro" id="IPR002937">
    <property type="entry name" value="Amino_oxidase"/>
</dbReference>
<dbReference type="Pfam" id="PF01593">
    <property type="entry name" value="Amino_oxidase"/>
    <property type="match status" value="1"/>
</dbReference>
<name>A0A517PMP9_9PLAN</name>
<evidence type="ECO:0000256" key="1">
    <source>
        <dbReference type="ARBA" id="ARBA00037217"/>
    </source>
</evidence>
<accession>A0A517PMP9</accession>
<feature type="domain" description="Amine oxidase" evidence="4">
    <location>
        <begin position="113"/>
        <end position="533"/>
    </location>
</feature>
<sequence length="538" mass="58446">MYDCVIIGAGHNGLVCAHQLARQGWKVLVLERRELVGGACVTEELWPGFKVSTASYLVSLLLPEIEQEMELARYGYRVLPRNPSSFTPCTDGRSLLLGPDLKQNQEQIAQFSQRDAEQFPRYEAMLERIAECLEPALVQTPPDLLPLPASWRSIGLGKKLRDTKTAYHLHQSLKRLGETIPEAIELLTGPALPILDRWFESDVLKSTLATDAIIGTFQPPSAPGTAYVLLHHVMGSAGGARGVWGYVEGGMGALSQAMAASAQASGVEIRTGVSVDEILIQGQQTTGVRLSSGETIATRSVASNADAHVTFEKLIPAGTLPQNFSAAVSRIDYSSASMKINVAVSELPDFTCLPGHNEPGPQHRGTIHIGASCEEIERAYDDAKYGMPSQKPIIEMTIPTAVDNTLAPEGQHILSLFVQYAPYQLKQGNWDEIKEEFADRCLQRIAEFAPNVPASVLHRQILSPLDLERTFSLTGGNIFQGAMPAHQLYNLRPVPGWSDYRTPIKGLYLCGSAAHPGGGVMGACGRNAAREMLRDGKN</sequence>
<dbReference type="PANTHER" id="PTHR10668:SF103">
    <property type="entry name" value="PYRIDINE NUCLEOTIDE-DISULFIDE OXIDOREDUCTASE DOMAIN-CONTAINING PROTEIN 2"/>
    <property type="match status" value="1"/>
</dbReference>
<comment type="function">
    <text evidence="1">Probable oxidoreductase that may play a role as regulator of mitochondrial function.</text>
</comment>